<dbReference type="SMART" id="SM00248">
    <property type="entry name" value="ANK"/>
    <property type="match status" value="8"/>
</dbReference>
<name>A0AA88HM39_ARTSF</name>
<comment type="caution">
    <text evidence="4">The sequence shown here is derived from an EMBL/GenBank/DDBJ whole genome shotgun (WGS) entry which is preliminary data.</text>
</comment>
<feature type="repeat" description="ANK" evidence="3">
    <location>
        <begin position="348"/>
        <end position="380"/>
    </location>
</feature>
<dbReference type="InterPro" id="IPR002110">
    <property type="entry name" value="Ankyrin_rpt"/>
</dbReference>
<dbReference type="PANTHER" id="PTHR24198:SF165">
    <property type="entry name" value="ANKYRIN REPEAT-CONTAINING PROTEIN-RELATED"/>
    <property type="match status" value="1"/>
</dbReference>
<dbReference type="PANTHER" id="PTHR24198">
    <property type="entry name" value="ANKYRIN REPEAT AND PROTEIN KINASE DOMAIN-CONTAINING PROTEIN"/>
    <property type="match status" value="1"/>
</dbReference>
<accession>A0AA88HM39</accession>
<feature type="repeat" description="ANK" evidence="3">
    <location>
        <begin position="278"/>
        <end position="301"/>
    </location>
</feature>
<evidence type="ECO:0000256" key="3">
    <source>
        <dbReference type="PROSITE-ProRule" id="PRU00023"/>
    </source>
</evidence>
<proteinExistence type="predicted"/>
<keyword evidence="5" id="KW-1185">Reference proteome</keyword>
<feature type="repeat" description="ANK" evidence="3">
    <location>
        <begin position="463"/>
        <end position="495"/>
    </location>
</feature>
<dbReference type="SUPFAM" id="SSF48403">
    <property type="entry name" value="Ankyrin repeat"/>
    <property type="match status" value="1"/>
</dbReference>
<dbReference type="Gene3D" id="1.25.40.20">
    <property type="entry name" value="Ankyrin repeat-containing domain"/>
    <property type="match status" value="3"/>
</dbReference>
<dbReference type="Proteomes" id="UP001187531">
    <property type="component" value="Unassembled WGS sequence"/>
</dbReference>
<evidence type="ECO:0000313" key="5">
    <source>
        <dbReference type="Proteomes" id="UP001187531"/>
    </source>
</evidence>
<reference evidence="4" key="1">
    <citation type="submission" date="2023-07" db="EMBL/GenBank/DDBJ databases">
        <title>Chromosome-level genome assembly of Artemia franciscana.</title>
        <authorList>
            <person name="Jo E."/>
        </authorList>
    </citation>
    <scope>NUCLEOTIDE SEQUENCE</scope>
    <source>
        <tissue evidence="4">Whole body</tissue>
    </source>
</reference>
<sequence length="545" mass="61083">MIHAIKIAESAAAPQRKACIGTEVPLWKENPLVAQLCHASKFRQKMRIDIGNPRSGAVNMVWIFLKRKFTKGLQKHNAIILDDYSNMLKSDPNALWNFLKRKKRSDCDGPSLWSTEEQWNSYYTLEFTATEAQLVAKYEDNLDLLLSEAKPSLGFVETVSDIRVAIVSAKKKFSRGVQQVKRKKSNIRFCKSVKDNPPKLKNSYEKNLAIIINHESMFGALIIGNLGDLKSCLRKGANINGRSADSLTPLFFAAQGPSVEAIKFIADQDVDDNIKDVNGQSILHVAAAQGRKNIVEFIIRKIGLSFDDPYNFYKNCSTWWLHVIERGHLELVNFFRQNRAEVNARTDRVMTPLHLAVLNSHLDVVKALIQKGADVKAAVIGGCTPLNYVVKNGHEKIADILMEHKANEHRLEIVRYLVSEGSNINTINKSGSKPIHIAAREGHKDTVQFFLCKGININDAGIANQTLLHYAAFKGHLEVLRYLISKSADINAKDENGANTMQIAADFGYRDVIEIFSKKASFTNVVDKLNRKPIEMSTSKDAINL</sequence>
<dbReference type="PRINTS" id="PR01415">
    <property type="entry name" value="ANKYRIN"/>
</dbReference>
<feature type="repeat" description="ANK" evidence="3">
    <location>
        <begin position="430"/>
        <end position="462"/>
    </location>
</feature>
<keyword evidence="2 3" id="KW-0040">ANK repeat</keyword>
<dbReference type="AlphaFoldDB" id="A0AA88HM39"/>
<evidence type="ECO:0000313" key="4">
    <source>
        <dbReference type="EMBL" id="KAK2714310.1"/>
    </source>
</evidence>
<keyword evidence="1" id="KW-0677">Repeat</keyword>
<dbReference type="Pfam" id="PF12796">
    <property type="entry name" value="Ank_2"/>
    <property type="match status" value="2"/>
</dbReference>
<evidence type="ECO:0000256" key="2">
    <source>
        <dbReference type="ARBA" id="ARBA00023043"/>
    </source>
</evidence>
<dbReference type="PROSITE" id="PS50088">
    <property type="entry name" value="ANK_REPEAT"/>
    <property type="match status" value="5"/>
</dbReference>
<dbReference type="InterPro" id="IPR036770">
    <property type="entry name" value="Ankyrin_rpt-contain_sf"/>
</dbReference>
<evidence type="ECO:0000256" key="1">
    <source>
        <dbReference type="ARBA" id="ARBA00022737"/>
    </source>
</evidence>
<gene>
    <name evidence="4" type="ORF">QYM36_008764</name>
</gene>
<dbReference type="EMBL" id="JAVRJZ010000013">
    <property type="protein sequence ID" value="KAK2714310.1"/>
    <property type="molecule type" value="Genomic_DNA"/>
</dbReference>
<dbReference type="PROSITE" id="PS50297">
    <property type="entry name" value="ANK_REP_REGION"/>
    <property type="match status" value="4"/>
</dbReference>
<protein>
    <submittedName>
        <fullName evidence="4">Uncharacterized protein</fullName>
    </submittedName>
</protein>
<dbReference type="Pfam" id="PF13637">
    <property type="entry name" value="Ank_4"/>
    <property type="match status" value="1"/>
</dbReference>
<organism evidence="4 5">
    <name type="scientific">Artemia franciscana</name>
    <name type="common">Brine shrimp</name>
    <name type="synonym">Artemia sanfranciscana</name>
    <dbReference type="NCBI Taxonomy" id="6661"/>
    <lineage>
        <taxon>Eukaryota</taxon>
        <taxon>Metazoa</taxon>
        <taxon>Ecdysozoa</taxon>
        <taxon>Arthropoda</taxon>
        <taxon>Crustacea</taxon>
        <taxon>Branchiopoda</taxon>
        <taxon>Anostraca</taxon>
        <taxon>Artemiidae</taxon>
        <taxon>Artemia</taxon>
    </lineage>
</organism>
<feature type="repeat" description="ANK" evidence="3">
    <location>
        <begin position="381"/>
        <end position="429"/>
    </location>
</feature>